<dbReference type="OrthoDB" id="994845at2759"/>
<reference evidence="1 2" key="1">
    <citation type="submission" date="2015-01" db="EMBL/GenBank/DDBJ databases">
        <title>Genome of allotetraploid Gossypium barbadense reveals genomic plasticity and fiber elongation in cotton evolution.</title>
        <authorList>
            <person name="Chen X."/>
            <person name="Liu X."/>
            <person name="Zhao B."/>
            <person name="Zheng H."/>
            <person name="Hu Y."/>
            <person name="Lu G."/>
            <person name="Yang C."/>
            <person name="Chen J."/>
            <person name="Shan C."/>
            <person name="Zhang L."/>
            <person name="Zhou Y."/>
            <person name="Wang L."/>
            <person name="Guo W."/>
            <person name="Bai Y."/>
            <person name="Ruan J."/>
            <person name="Shangguan X."/>
            <person name="Mao Y."/>
            <person name="Jiang J."/>
            <person name="Zhu Y."/>
            <person name="Lei J."/>
            <person name="Kang H."/>
            <person name="Chen S."/>
            <person name="He X."/>
            <person name="Wang R."/>
            <person name="Wang Y."/>
            <person name="Chen J."/>
            <person name="Wang L."/>
            <person name="Yu S."/>
            <person name="Wang B."/>
            <person name="Wei J."/>
            <person name="Song S."/>
            <person name="Lu X."/>
            <person name="Gao Z."/>
            <person name="Gu W."/>
            <person name="Deng X."/>
            <person name="Ma D."/>
            <person name="Wang S."/>
            <person name="Liang W."/>
            <person name="Fang L."/>
            <person name="Cai C."/>
            <person name="Zhu X."/>
            <person name="Zhou B."/>
            <person name="Zhang Y."/>
            <person name="Chen Z."/>
            <person name="Xu S."/>
            <person name="Zhu R."/>
            <person name="Wang S."/>
            <person name="Zhang T."/>
            <person name="Zhao G."/>
        </authorList>
    </citation>
    <scope>NUCLEOTIDE SEQUENCE [LARGE SCALE GENOMIC DNA]</scope>
    <source>
        <strain evidence="2">cv. Xinhai21</strain>
        <tissue evidence="1">Leaf</tissue>
    </source>
</reference>
<dbReference type="AlphaFoldDB" id="A0A2P5YKM2"/>
<protein>
    <submittedName>
        <fullName evidence="1">Uncharacterized protein</fullName>
    </submittedName>
</protein>
<dbReference type="Proteomes" id="UP000239757">
    <property type="component" value="Unassembled WGS sequence"/>
</dbReference>
<evidence type="ECO:0000313" key="2">
    <source>
        <dbReference type="Proteomes" id="UP000239757"/>
    </source>
</evidence>
<proteinExistence type="predicted"/>
<evidence type="ECO:0000313" key="1">
    <source>
        <dbReference type="EMBL" id="PPS16157.1"/>
    </source>
</evidence>
<dbReference type="EMBL" id="KZ663061">
    <property type="protein sequence ID" value="PPS16157.1"/>
    <property type="molecule type" value="Genomic_DNA"/>
</dbReference>
<name>A0A2P5YKM2_GOSBA</name>
<accession>A0A2P5YKM2</accession>
<gene>
    <name evidence="1" type="ORF">GOBAR_AA04406</name>
</gene>
<sequence>MEFTIIHFILNGCHTSTPRSYLASTGSVGQSKDVRSKCANDSVRDGGNARIGPGDAAIWVEETNFIATTRLEGAA</sequence>
<organism evidence="1 2">
    <name type="scientific">Gossypium barbadense</name>
    <name type="common">Sea Island cotton</name>
    <name type="synonym">Hibiscus barbadensis</name>
    <dbReference type="NCBI Taxonomy" id="3634"/>
    <lineage>
        <taxon>Eukaryota</taxon>
        <taxon>Viridiplantae</taxon>
        <taxon>Streptophyta</taxon>
        <taxon>Embryophyta</taxon>
        <taxon>Tracheophyta</taxon>
        <taxon>Spermatophyta</taxon>
        <taxon>Magnoliopsida</taxon>
        <taxon>eudicotyledons</taxon>
        <taxon>Gunneridae</taxon>
        <taxon>Pentapetalae</taxon>
        <taxon>rosids</taxon>
        <taxon>malvids</taxon>
        <taxon>Malvales</taxon>
        <taxon>Malvaceae</taxon>
        <taxon>Malvoideae</taxon>
        <taxon>Gossypium</taxon>
    </lineage>
</organism>